<evidence type="ECO:0000313" key="11">
    <source>
        <dbReference type="EMBL" id="ETW81859.1"/>
    </source>
</evidence>
<sequence>MADASPQSPSVNLLSATLSSASSLVFLQFFSRIFTFALNQALVRLASPQTFGTAAIQFELLLSTILFLSREGVRNALLRAPPSVSSNKKGLRDLLTNISLLPVFLGIPAAFIIASIYTVASAPSTAAQPHFHLSVVIYAVAASLELLAEPLHIRAQNELRFSVRVRAEGASVLLKTLVTFAVLAFGPPDWALLAFALGQAAYGSTTLVSFLLVYGRQSRYLLKTVSMEVVYFDPELLHLSRAMTVQSAVKHFLTEGDKFFVSRLSPLADQGGYAIASNYGSLVARILFQPIEETSRLFFSKTLPTSSDKGEAKAKDAIHTAARILLGLLLLFTHLLLLLSTFGPPYLALATTVFLPPRYQQTSAPIILRAYIYYIPTMAFNGVLEAFLASACTPADLRAQSRWMAGASVGFVLAAVGLARGLGWGDAGLVYANIANLGVRALYAWLFVGRYFRARGAGSVVGWRGAVPPKRVLVVFALAAGVTRWSERVYRDVPLSIIAQSGHVAVGGVCAVGCLLACFFFEKAKIAEVSAVLRRR</sequence>
<keyword evidence="6 10" id="KW-1133">Transmembrane helix</keyword>
<feature type="transmembrane region" description="Helical" evidence="10">
    <location>
        <begin position="169"/>
        <end position="186"/>
    </location>
</feature>
<dbReference type="FunCoup" id="W4K7Y7">
    <property type="interactions" value="340"/>
</dbReference>
<dbReference type="eggNOG" id="KOG2864">
    <property type="taxonomic scope" value="Eukaryota"/>
</dbReference>
<dbReference type="GeneID" id="20678721"/>
<dbReference type="OrthoDB" id="9979195at2759"/>
<feature type="transmembrane region" description="Helical" evidence="10">
    <location>
        <begin position="497"/>
        <end position="521"/>
    </location>
</feature>
<dbReference type="KEGG" id="hir:HETIRDRAFT_65187"/>
<reference evidence="11 12" key="1">
    <citation type="journal article" date="2012" name="New Phytol.">
        <title>Insight into trade-off between wood decay and parasitism from the genome of a fungal forest pathogen.</title>
        <authorList>
            <person name="Olson A."/>
            <person name="Aerts A."/>
            <person name="Asiegbu F."/>
            <person name="Belbahri L."/>
            <person name="Bouzid O."/>
            <person name="Broberg A."/>
            <person name="Canback B."/>
            <person name="Coutinho P.M."/>
            <person name="Cullen D."/>
            <person name="Dalman K."/>
            <person name="Deflorio G."/>
            <person name="van Diepen L.T."/>
            <person name="Dunand C."/>
            <person name="Duplessis S."/>
            <person name="Durling M."/>
            <person name="Gonthier P."/>
            <person name="Grimwood J."/>
            <person name="Fossdal C.G."/>
            <person name="Hansson D."/>
            <person name="Henrissat B."/>
            <person name="Hietala A."/>
            <person name="Himmelstrand K."/>
            <person name="Hoffmeister D."/>
            <person name="Hogberg N."/>
            <person name="James T.Y."/>
            <person name="Karlsson M."/>
            <person name="Kohler A."/>
            <person name="Kues U."/>
            <person name="Lee Y.H."/>
            <person name="Lin Y.C."/>
            <person name="Lind M."/>
            <person name="Lindquist E."/>
            <person name="Lombard V."/>
            <person name="Lucas S."/>
            <person name="Lunden K."/>
            <person name="Morin E."/>
            <person name="Murat C."/>
            <person name="Park J."/>
            <person name="Raffaello T."/>
            <person name="Rouze P."/>
            <person name="Salamov A."/>
            <person name="Schmutz J."/>
            <person name="Solheim H."/>
            <person name="Stahlberg J."/>
            <person name="Velez H."/>
            <person name="de Vries R.P."/>
            <person name="Wiebenga A."/>
            <person name="Woodward S."/>
            <person name="Yakovlev I."/>
            <person name="Garbelotto M."/>
            <person name="Martin F."/>
            <person name="Grigoriev I.V."/>
            <person name="Stenlid J."/>
        </authorList>
    </citation>
    <scope>NUCLEOTIDE SEQUENCE [LARGE SCALE GENOMIC DNA]</scope>
    <source>
        <strain evidence="11 12">TC 32-1</strain>
    </source>
</reference>
<gene>
    <name evidence="11" type="ORF">HETIRDRAFT_65187</name>
</gene>
<feature type="transmembrane region" description="Helical" evidence="10">
    <location>
        <begin position="324"/>
        <end position="346"/>
    </location>
</feature>
<dbReference type="Proteomes" id="UP000030671">
    <property type="component" value="Unassembled WGS sequence"/>
</dbReference>
<evidence type="ECO:0000256" key="10">
    <source>
        <dbReference type="RuleBase" id="RU365067"/>
    </source>
</evidence>
<dbReference type="Pfam" id="PF04506">
    <property type="entry name" value="Rft-1"/>
    <property type="match status" value="1"/>
</dbReference>
<evidence type="ECO:0000256" key="7">
    <source>
        <dbReference type="ARBA" id="ARBA00023136"/>
    </source>
</evidence>
<dbReference type="PANTHER" id="PTHR13117:SF5">
    <property type="entry name" value="PROTEIN RFT1 HOMOLOG"/>
    <property type="match status" value="1"/>
</dbReference>
<dbReference type="STRING" id="747525.W4K7Y7"/>
<evidence type="ECO:0000256" key="2">
    <source>
        <dbReference type="ARBA" id="ARBA00004922"/>
    </source>
</evidence>
<feature type="transmembrane region" description="Helical" evidence="10">
    <location>
        <begin position="131"/>
        <end position="148"/>
    </location>
</feature>
<evidence type="ECO:0000256" key="4">
    <source>
        <dbReference type="ARBA" id="ARBA00022692"/>
    </source>
</evidence>
<dbReference type="GO" id="GO:0005789">
    <property type="term" value="C:endoplasmic reticulum membrane"/>
    <property type="evidence" value="ECO:0007669"/>
    <property type="project" value="UniProtKB-SubCell"/>
</dbReference>
<evidence type="ECO:0000256" key="5">
    <source>
        <dbReference type="ARBA" id="ARBA00022824"/>
    </source>
</evidence>
<feature type="transmembrane region" description="Helical" evidence="10">
    <location>
        <begin position="403"/>
        <end position="422"/>
    </location>
</feature>
<feature type="transmembrane region" description="Helical" evidence="10">
    <location>
        <begin position="54"/>
        <end position="73"/>
    </location>
</feature>
<dbReference type="PANTHER" id="PTHR13117">
    <property type="entry name" value="ENDOPLASMIC RETICULUM MULTISPAN TRANSMEMBRANE PROTEIN-RELATED"/>
    <property type="match status" value="1"/>
</dbReference>
<accession>W4K7Y7</accession>
<comment type="pathway">
    <text evidence="2">Protein modification; protein glycosylation.</text>
</comment>
<evidence type="ECO:0000256" key="3">
    <source>
        <dbReference type="ARBA" id="ARBA00010288"/>
    </source>
</evidence>
<keyword evidence="10" id="KW-0813">Transport</keyword>
<name>W4K7Y7_HETIT</name>
<keyword evidence="7 10" id="KW-0472">Membrane</keyword>
<feature type="transmembrane region" description="Helical" evidence="10">
    <location>
        <begin position="469"/>
        <end position="485"/>
    </location>
</feature>
<organism evidence="11 12">
    <name type="scientific">Heterobasidion irregulare (strain TC 32-1)</name>
    <dbReference type="NCBI Taxonomy" id="747525"/>
    <lineage>
        <taxon>Eukaryota</taxon>
        <taxon>Fungi</taxon>
        <taxon>Dikarya</taxon>
        <taxon>Basidiomycota</taxon>
        <taxon>Agaricomycotina</taxon>
        <taxon>Agaricomycetes</taxon>
        <taxon>Russulales</taxon>
        <taxon>Bondarzewiaceae</taxon>
        <taxon>Heterobasidion</taxon>
        <taxon>Heterobasidion annosum species complex</taxon>
    </lineage>
</organism>
<dbReference type="GO" id="GO:0034203">
    <property type="term" value="P:glycolipid translocation"/>
    <property type="evidence" value="ECO:0007669"/>
    <property type="project" value="TreeGrafter"/>
</dbReference>
<proteinExistence type="inferred from homology"/>
<dbReference type="GO" id="GO:0006488">
    <property type="term" value="P:dolichol-linked oligosaccharide biosynthetic process"/>
    <property type="evidence" value="ECO:0007669"/>
    <property type="project" value="InterPro"/>
</dbReference>
<comment type="function">
    <text evidence="9 10">Intramembrane glycolipid transporter that operates in the biosynthetic pathway of dolichol-linked oligosaccharides, the glycan precursors employed in protein asparagine (N)-glycosylation. The sequential addition of sugars to dolichol pyrophosphate produces dolichol-linked oligosaccharides containing fourteen sugars, including two GlcNAcs, nine mannoses and three glucoses. Once assembled, the oligosaccharide is transferred from the lipid to nascent proteins by oligosaccharyltransferases. The assembly of dolichol-linked oligosaccharides begins on the cytosolic side of the endoplasmic reticulum membrane and finishes in its lumen. RFT1 could mediate the translocation of the cytosolically oriented intermediate DolPP-GlcNAc2Man5, produced by ALG11, into the ER lumen where dolichol-linked oligosaccharides assembly continues. However, the intramembrane lipid transporter activity could not be confirmed in vitro.</text>
</comment>
<protein>
    <recommendedName>
        <fullName evidence="8 10">Man(5)GlcNAc(2)-PP-dolichol translocation protein RFT1</fullName>
    </recommendedName>
</protein>
<comment type="subcellular location">
    <subcellularLocation>
        <location evidence="1 10">Endoplasmic reticulum membrane</location>
        <topology evidence="1 10">Multi-pass membrane protein</topology>
    </subcellularLocation>
</comment>
<feature type="transmembrane region" description="Helical" evidence="10">
    <location>
        <begin position="192"/>
        <end position="214"/>
    </location>
</feature>
<feature type="transmembrane region" description="Helical" evidence="10">
    <location>
        <begin position="428"/>
        <end position="448"/>
    </location>
</feature>
<keyword evidence="12" id="KW-1185">Reference proteome</keyword>
<evidence type="ECO:0000256" key="8">
    <source>
        <dbReference type="ARBA" id="ARBA00044793"/>
    </source>
</evidence>
<keyword evidence="5 10" id="KW-0256">Endoplasmic reticulum</keyword>
<evidence type="ECO:0000313" key="12">
    <source>
        <dbReference type="Proteomes" id="UP000030671"/>
    </source>
</evidence>
<evidence type="ECO:0000256" key="6">
    <source>
        <dbReference type="ARBA" id="ARBA00022989"/>
    </source>
</evidence>
<dbReference type="HOGENOM" id="CLU_023360_3_1_1"/>
<comment type="similarity">
    <text evidence="3 10">Belongs to the RFT1 family.</text>
</comment>
<dbReference type="EMBL" id="KI925458">
    <property type="protein sequence ID" value="ETW81859.1"/>
    <property type="molecule type" value="Genomic_DNA"/>
</dbReference>
<dbReference type="AlphaFoldDB" id="W4K7Y7"/>
<feature type="transmembrane region" description="Helical" evidence="10">
    <location>
        <begin position="366"/>
        <end position="391"/>
    </location>
</feature>
<dbReference type="RefSeq" id="XP_009545909.1">
    <property type="nucleotide sequence ID" value="XM_009547614.1"/>
</dbReference>
<dbReference type="InterPro" id="IPR007594">
    <property type="entry name" value="RFT1"/>
</dbReference>
<keyword evidence="4 10" id="KW-0812">Transmembrane</keyword>
<feature type="transmembrane region" description="Helical" evidence="10">
    <location>
        <begin position="12"/>
        <end position="34"/>
    </location>
</feature>
<dbReference type="InParanoid" id="W4K7Y7"/>
<evidence type="ECO:0000256" key="9">
    <source>
        <dbReference type="ARBA" id="ARBA00045912"/>
    </source>
</evidence>
<evidence type="ECO:0000256" key="1">
    <source>
        <dbReference type="ARBA" id="ARBA00004477"/>
    </source>
</evidence>
<feature type="transmembrane region" description="Helical" evidence="10">
    <location>
        <begin position="94"/>
        <end position="119"/>
    </location>
</feature>